<reference evidence="1 2" key="1">
    <citation type="journal article" date="2021" name="Nat. Plants">
        <title>The Taxus genome provides insights into paclitaxel biosynthesis.</title>
        <authorList>
            <person name="Xiong X."/>
            <person name="Gou J."/>
            <person name="Liao Q."/>
            <person name="Li Y."/>
            <person name="Zhou Q."/>
            <person name="Bi G."/>
            <person name="Li C."/>
            <person name="Du R."/>
            <person name="Wang X."/>
            <person name="Sun T."/>
            <person name="Guo L."/>
            <person name="Liang H."/>
            <person name="Lu P."/>
            <person name="Wu Y."/>
            <person name="Zhang Z."/>
            <person name="Ro D.K."/>
            <person name="Shang Y."/>
            <person name="Huang S."/>
            <person name="Yan J."/>
        </authorList>
    </citation>
    <scope>NUCLEOTIDE SEQUENCE [LARGE SCALE GENOMIC DNA]</scope>
    <source>
        <strain evidence="1">Ta-2019</strain>
    </source>
</reference>
<name>A0AA38CKU1_TAXCH</name>
<feature type="non-terminal residue" evidence="1">
    <location>
        <position position="72"/>
    </location>
</feature>
<feature type="non-terminal residue" evidence="1">
    <location>
        <position position="1"/>
    </location>
</feature>
<accession>A0AA38CKU1</accession>
<dbReference type="Proteomes" id="UP000824469">
    <property type="component" value="Unassembled WGS sequence"/>
</dbReference>
<dbReference type="EMBL" id="JAHRHJ020000010">
    <property type="protein sequence ID" value="KAH9298383.1"/>
    <property type="molecule type" value="Genomic_DNA"/>
</dbReference>
<sequence length="72" mass="8489">TDEADTKVISIPDFILDQWASKVNAFDPYKEIEKSELGFYCMYEENQPIPNITKLDHKDDNEVWQLFFDGSR</sequence>
<keyword evidence="2" id="KW-1185">Reference proteome</keyword>
<comment type="caution">
    <text evidence="1">The sequence shown here is derived from an EMBL/GenBank/DDBJ whole genome shotgun (WGS) entry which is preliminary data.</text>
</comment>
<proteinExistence type="predicted"/>
<evidence type="ECO:0000313" key="1">
    <source>
        <dbReference type="EMBL" id="KAH9298383.1"/>
    </source>
</evidence>
<evidence type="ECO:0000313" key="2">
    <source>
        <dbReference type="Proteomes" id="UP000824469"/>
    </source>
</evidence>
<protein>
    <submittedName>
        <fullName evidence="1">Uncharacterized protein</fullName>
    </submittedName>
</protein>
<organism evidence="1 2">
    <name type="scientific">Taxus chinensis</name>
    <name type="common">Chinese yew</name>
    <name type="synonym">Taxus wallichiana var. chinensis</name>
    <dbReference type="NCBI Taxonomy" id="29808"/>
    <lineage>
        <taxon>Eukaryota</taxon>
        <taxon>Viridiplantae</taxon>
        <taxon>Streptophyta</taxon>
        <taxon>Embryophyta</taxon>
        <taxon>Tracheophyta</taxon>
        <taxon>Spermatophyta</taxon>
        <taxon>Pinopsida</taxon>
        <taxon>Pinidae</taxon>
        <taxon>Conifers II</taxon>
        <taxon>Cupressales</taxon>
        <taxon>Taxaceae</taxon>
        <taxon>Taxus</taxon>
    </lineage>
</organism>
<gene>
    <name evidence="1" type="ORF">KI387_030065</name>
</gene>
<dbReference type="AlphaFoldDB" id="A0AA38CKU1"/>